<keyword evidence="1" id="KW-1133">Transmembrane helix</keyword>
<dbReference type="Proteomes" id="UP000030686">
    <property type="component" value="Unassembled WGS sequence"/>
</dbReference>
<accession>W6QJX4</accession>
<gene>
    <name evidence="2" type="ORF">PROQFM164_S05g000553</name>
</gene>
<keyword evidence="1" id="KW-0472">Membrane</keyword>
<dbReference type="AlphaFoldDB" id="W6QJX4"/>
<name>W6QJX4_PENRF</name>
<reference evidence="2" key="1">
    <citation type="journal article" date="2014" name="Nat. Commun.">
        <title>Multiple recent horizontal transfers of a large genomic region in cheese making fungi.</title>
        <authorList>
            <person name="Cheeseman K."/>
            <person name="Ropars J."/>
            <person name="Renault P."/>
            <person name="Dupont J."/>
            <person name="Gouzy J."/>
            <person name="Branca A."/>
            <person name="Abraham A.L."/>
            <person name="Ceppi M."/>
            <person name="Conseiller E."/>
            <person name="Debuchy R."/>
            <person name="Malagnac F."/>
            <person name="Goarin A."/>
            <person name="Silar P."/>
            <person name="Lacoste S."/>
            <person name="Sallet E."/>
            <person name="Bensimon A."/>
            <person name="Giraud T."/>
            <person name="Brygoo Y."/>
        </authorList>
    </citation>
    <scope>NUCLEOTIDE SEQUENCE [LARGE SCALE GENOMIC DNA]</scope>
    <source>
        <strain evidence="2">FM164</strain>
    </source>
</reference>
<keyword evidence="3" id="KW-1185">Reference proteome</keyword>
<sequence length="65" mass="7602">MKRENKTGNCMQKSLTRCRYLPFDVFIYLLAPLPCHCKCIFISCIWCYNGMYQTMPGTRDLSPSI</sequence>
<dbReference type="EMBL" id="HG792019">
    <property type="protein sequence ID" value="CDM36720.1"/>
    <property type="molecule type" value="Genomic_DNA"/>
</dbReference>
<proteinExistence type="predicted"/>
<protein>
    <submittedName>
        <fullName evidence="2">Uncharacterized protein</fullName>
    </submittedName>
</protein>
<organism evidence="2 3">
    <name type="scientific">Penicillium roqueforti (strain FM164)</name>
    <dbReference type="NCBI Taxonomy" id="1365484"/>
    <lineage>
        <taxon>Eukaryota</taxon>
        <taxon>Fungi</taxon>
        <taxon>Dikarya</taxon>
        <taxon>Ascomycota</taxon>
        <taxon>Pezizomycotina</taxon>
        <taxon>Eurotiomycetes</taxon>
        <taxon>Eurotiomycetidae</taxon>
        <taxon>Eurotiales</taxon>
        <taxon>Aspergillaceae</taxon>
        <taxon>Penicillium</taxon>
    </lineage>
</organism>
<evidence type="ECO:0000313" key="3">
    <source>
        <dbReference type="Proteomes" id="UP000030686"/>
    </source>
</evidence>
<feature type="transmembrane region" description="Helical" evidence="1">
    <location>
        <begin position="25"/>
        <end position="48"/>
    </location>
</feature>
<evidence type="ECO:0000256" key="1">
    <source>
        <dbReference type="SAM" id="Phobius"/>
    </source>
</evidence>
<keyword evidence="1" id="KW-0812">Transmembrane</keyword>
<evidence type="ECO:0000313" key="2">
    <source>
        <dbReference type="EMBL" id="CDM36720.1"/>
    </source>
</evidence>